<dbReference type="Gene3D" id="3.30.70.3460">
    <property type="match status" value="1"/>
</dbReference>
<dbReference type="Proteomes" id="UP000234341">
    <property type="component" value="Unassembled WGS sequence"/>
</dbReference>
<dbReference type="InterPro" id="IPR036388">
    <property type="entry name" value="WH-like_DNA-bd_sf"/>
</dbReference>
<feature type="domain" description="Siroheme decarboxylase AsnC-like ligand binding" evidence="6">
    <location>
        <begin position="92"/>
        <end position="164"/>
    </location>
</feature>
<dbReference type="SMART" id="SM00344">
    <property type="entry name" value="HTH_ASNC"/>
    <property type="match status" value="1"/>
</dbReference>
<gene>
    <name evidence="8" type="ORF">CYJ10_05845</name>
</gene>
<protein>
    <recommendedName>
        <fullName evidence="4">siroheme decarboxylase</fullName>
        <ecNumber evidence="4">4.1.1.111</ecNumber>
    </recommendedName>
</protein>
<evidence type="ECO:0000256" key="5">
    <source>
        <dbReference type="ARBA" id="ARBA00048470"/>
    </source>
</evidence>
<comment type="caution">
    <text evidence="8">The sequence shown here is derived from an EMBL/GenBank/DDBJ whole genome shotgun (WGS) entry which is preliminary data.</text>
</comment>
<dbReference type="Gene3D" id="1.10.10.10">
    <property type="entry name" value="Winged helix-like DNA-binding domain superfamily/Winged helix DNA-binding domain"/>
    <property type="match status" value="1"/>
</dbReference>
<name>A0A2N5CGA1_9BURK</name>
<evidence type="ECO:0000256" key="1">
    <source>
        <dbReference type="ARBA" id="ARBA00023239"/>
    </source>
</evidence>
<accession>A0A2N5CGA1</accession>
<comment type="pathway">
    <text evidence="2">Porphyrin-containing compound metabolism.</text>
</comment>
<dbReference type="EMBL" id="PJRP01000002">
    <property type="protein sequence ID" value="PLQ01215.1"/>
    <property type="molecule type" value="Genomic_DNA"/>
</dbReference>
<dbReference type="Pfam" id="PF22451">
    <property type="entry name" value="NirdL-like_HTH"/>
    <property type="match status" value="1"/>
</dbReference>
<proteinExistence type="inferred from homology"/>
<keyword evidence="1" id="KW-0456">Lyase</keyword>
<dbReference type="RefSeq" id="WP_101680581.1">
    <property type="nucleotide sequence ID" value="NZ_PJRP01000002.1"/>
</dbReference>
<dbReference type="PANTHER" id="PTHR43413">
    <property type="entry name" value="TRANSCRIPTIONAL REGULATOR, ASNC FAMILY"/>
    <property type="match status" value="1"/>
</dbReference>
<evidence type="ECO:0000313" key="8">
    <source>
        <dbReference type="EMBL" id="PLQ01215.1"/>
    </source>
</evidence>
<evidence type="ECO:0000256" key="4">
    <source>
        <dbReference type="ARBA" id="ARBA00023471"/>
    </source>
</evidence>
<feature type="domain" description="Siroheme decarboxylase NirL-like HTH" evidence="7">
    <location>
        <begin position="30"/>
        <end position="75"/>
    </location>
</feature>
<reference evidence="8 9" key="1">
    <citation type="submission" date="2017-12" db="EMBL/GenBank/DDBJ databases">
        <title>Genome sequence of the active heterotrophic nitrifier-denitrifier, Cupriavidus pauculus UM1.</title>
        <authorList>
            <person name="Putonti C."/>
            <person name="Castignetti D."/>
        </authorList>
    </citation>
    <scope>NUCLEOTIDE SEQUENCE [LARGE SCALE GENOMIC DNA]</scope>
    <source>
        <strain evidence="8 9">UM1</strain>
    </source>
</reference>
<dbReference type="OrthoDB" id="9806536at2"/>
<dbReference type="InterPro" id="IPR050684">
    <property type="entry name" value="HTH-Siroheme_Decarb"/>
</dbReference>
<dbReference type="InterPro" id="IPR053953">
    <property type="entry name" value="NirdL-like_HTH"/>
</dbReference>
<dbReference type="EC" id="4.1.1.111" evidence="4"/>
<comment type="catalytic activity">
    <reaction evidence="5">
        <text>siroheme + 2 H(+) = 12,18-didecarboxysiroheme + 2 CO2</text>
        <dbReference type="Rhea" id="RHEA:19093"/>
        <dbReference type="ChEBI" id="CHEBI:15378"/>
        <dbReference type="ChEBI" id="CHEBI:16526"/>
        <dbReference type="ChEBI" id="CHEBI:60052"/>
        <dbReference type="ChEBI" id="CHEBI:140497"/>
        <dbReference type="EC" id="4.1.1.111"/>
    </reaction>
</comment>
<dbReference type="InterPro" id="IPR019888">
    <property type="entry name" value="Tscrpt_reg_AsnC-like"/>
</dbReference>
<evidence type="ECO:0000256" key="3">
    <source>
        <dbReference type="ARBA" id="ARBA00023457"/>
    </source>
</evidence>
<evidence type="ECO:0000256" key="2">
    <source>
        <dbReference type="ARBA" id="ARBA00023444"/>
    </source>
</evidence>
<evidence type="ECO:0000313" key="9">
    <source>
        <dbReference type="Proteomes" id="UP000234341"/>
    </source>
</evidence>
<sequence length="172" mass="18532">MNDHATAVDAPAALDTPVGLDTPDALDALDRRIINTLQRELPLTRRPYADAAAALGIDEATLIARVRALLARGVLTRFGPLFQIEHAGGQFVLCACHAPADRLDAVVAAINAFPEVAHHYARTHHLNLWFVLAVSDAADVPGVLARMAASAGVEILPFPKEREFFVNLYLPV</sequence>
<comment type="similarity">
    <text evidence="3">Belongs to the Ahb/Nir family.</text>
</comment>
<dbReference type="InterPro" id="IPR040523">
    <property type="entry name" value="AsnC_trans_reg2"/>
</dbReference>
<dbReference type="Pfam" id="PF17805">
    <property type="entry name" value="AsnC_trans_reg2"/>
    <property type="match status" value="1"/>
</dbReference>
<evidence type="ECO:0000259" key="7">
    <source>
        <dbReference type="Pfam" id="PF22451"/>
    </source>
</evidence>
<evidence type="ECO:0000259" key="6">
    <source>
        <dbReference type="Pfam" id="PF17805"/>
    </source>
</evidence>
<dbReference type="PANTHER" id="PTHR43413:SF1">
    <property type="entry name" value="SIROHEME DECARBOXYLASE NIRL SUBUNIT"/>
    <property type="match status" value="1"/>
</dbReference>
<organism evidence="8 9">
    <name type="scientific">Cupriavidus pauculus</name>
    <dbReference type="NCBI Taxonomy" id="82633"/>
    <lineage>
        <taxon>Bacteria</taxon>
        <taxon>Pseudomonadati</taxon>
        <taxon>Pseudomonadota</taxon>
        <taxon>Betaproteobacteria</taxon>
        <taxon>Burkholderiales</taxon>
        <taxon>Burkholderiaceae</taxon>
        <taxon>Cupriavidus</taxon>
    </lineage>
</organism>
<dbReference type="AlphaFoldDB" id="A0A2N5CGA1"/>
<dbReference type="GO" id="GO:0016829">
    <property type="term" value="F:lyase activity"/>
    <property type="evidence" value="ECO:0007669"/>
    <property type="project" value="UniProtKB-KW"/>
</dbReference>